<accession>A0A2A5T011</accession>
<dbReference type="InterPro" id="IPR025668">
    <property type="entry name" value="Tnp_DDE_dom"/>
</dbReference>
<reference evidence="3" key="1">
    <citation type="submission" date="2017-04" db="EMBL/GenBank/DDBJ databases">
        <title>Genome evolution of the luminous symbionts of deep sea anglerfish.</title>
        <authorList>
            <person name="Hendry T.A."/>
        </authorList>
    </citation>
    <scope>NUCLEOTIDE SEQUENCE [LARGE SCALE GENOMIC DNA]</scope>
</reference>
<name>A0A2A5T011_9GAMM</name>
<keyword evidence="3" id="KW-1185">Reference proteome</keyword>
<dbReference type="AlphaFoldDB" id="A0A2A5T011"/>
<sequence length="56" mass="6330">MQGVLVLLCSYLTHRHARPTGIAFVDSSKLQLHHNLFIFRHHVFKGTSKRGKGTMG</sequence>
<dbReference type="EMBL" id="NBYY01000034">
    <property type="protein sequence ID" value="PCS21448.1"/>
    <property type="molecule type" value="Genomic_DNA"/>
</dbReference>
<comment type="caution">
    <text evidence="2">The sequence shown here is derived from an EMBL/GenBank/DDBJ whole genome shotgun (WGS) entry which is preliminary data.</text>
</comment>
<organism evidence="2 3">
    <name type="scientific">Candidatus Enterovibrio escicola</name>
    <dbReference type="NCBI Taxonomy" id="1927127"/>
    <lineage>
        <taxon>Bacteria</taxon>
        <taxon>Pseudomonadati</taxon>
        <taxon>Pseudomonadota</taxon>
        <taxon>Gammaproteobacteria</taxon>
        <taxon>Vibrionales</taxon>
        <taxon>Vibrionaceae</taxon>
        <taxon>Enterovibrio</taxon>
    </lineage>
</organism>
<dbReference type="Pfam" id="PF13612">
    <property type="entry name" value="DDE_Tnp_1_3"/>
    <property type="match status" value="1"/>
</dbReference>
<evidence type="ECO:0000259" key="1">
    <source>
        <dbReference type="Pfam" id="PF13612"/>
    </source>
</evidence>
<proteinExistence type="predicted"/>
<dbReference type="Proteomes" id="UP000219020">
    <property type="component" value="Unassembled WGS sequence"/>
</dbReference>
<protein>
    <submittedName>
        <fullName evidence="2">Mobile element protein</fullName>
    </submittedName>
</protein>
<feature type="domain" description="Transposase DDE" evidence="1">
    <location>
        <begin position="17"/>
        <end position="56"/>
    </location>
</feature>
<evidence type="ECO:0000313" key="3">
    <source>
        <dbReference type="Proteomes" id="UP000219020"/>
    </source>
</evidence>
<gene>
    <name evidence="2" type="ORF">BTN49_2987</name>
</gene>
<evidence type="ECO:0000313" key="2">
    <source>
        <dbReference type="EMBL" id="PCS21448.1"/>
    </source>
</evidence>